<gene>
    <name evidence="1" type="ordered locus">CENSYa_0121</name>
</gene>
<dbReference type="EMBL" id="DP000238">
    <property type="protein sequence ID" value="ABK76766.1"/>
    <property type="molecule type" value="Genomic_DNA"/>
</dbReference>
<dbReference type="Proteomes" id="UP000000758">
    <property type="component" value="Chromosome"/>
</dbReference>
<protein>
    <submittedName>
        <fullName evidence="1">Uncharacterized protein</fullName>
    </submittedName>
</protein>
<organism evidence="1 2">
    <name type="scientific">Cenarchaeum symbiosum (strain A)</name>
    <dbReference type="NCBI Taxonomy" id="414004"/>
    <lineage>
        <taxon>Archaea</taxon>
        <taxon>Nitrososphaerota</taxon>
        <taxon>Candidatus Cenarchaeales</taxon>
        <taxon>Candidatus Cenarchaeaceae</taxon>
        <taxon>Candidatus Cenarchaeum</taxon>
    </lineage>
</organism>
<dbReference type="KEGG" id="csy:CENSYa_0121"/>
<evidence type="ECO:0000313" key="2">
    <source>
        <dbReference type="Proteomes" id="UP000000758"/>
    </source>
</evidence>
<name>A0RTU9_CENSY</name>
<reference evidence="1 2" key="1">
    <citation type="journal article" date="2006" name="Proc. Natl. Acad. Sci. U.S.A.">
        <title>Genomic analysis of the uncultivated marine crenarchaeote Cenarchaeum symbiosum.</title>
        <authorList>
            <person name="Hallam S.J."/>
            <person name="Konstantinidis K.T."/>
            <person name="Putnam N."/>
            <person name="Schleper C."/>
            <person name="Watanabe Y."/>
            <person name="Sugahara J."/>
            <person name="Preston C."/>
            <person name="de la Torre J."/>
            <person name="Richardson P.M."/>
            <person name="DeLong E.F."/>
        </authorList>
    </citation>
    <scope>NUCLEOTIDE SEQUENCE [LARGE SCALE GENOMIC DNA]</scope>
    <source>
        <strain evidence="2">A</strain>
    </source>
</reference>
<proteinExistence type="predicted"/>
<dbReference type="EnsemblBacteria" id="ABK76766">
    <property type="protein sequence ID" value="ABK76766"/>
    <property type="gene ID" value="CENSYa_0121"/>
</dbReference>
<dbReference type="HOGENOM" id="CLU_1840474_0_0_2"/>
<sequence>MHHEGHEARPSQSALAGSRDAGSVGLYKVLPDAGVHVLHKRNKYNQLSLGKIRNNAGLSKRSINVEYYFSRMKNYAILLGPHKDGAGYLDQIICAATCLADMWKIQQTRMTNGGVMTPIRTAILGCTVELYDCALPNKF</sequence>
<evidence type="ECO:0000313" key="1">
    <source>
        <dbReference type="EMBL" id="ABK76766.1"/>
    </source>
</evidence>
<dbReference type="AlphaFoldDB" id="A0RTU9"/>
<accession>A0RTU9</accession>
<keyword evidence="2" id="KW-1185">Reference proteome</keyword>